<dbReference type="Pfam" id="PF10545">
    <property type="entry name" value="MADF_DNA_bdg"/>
    <property type="match status" value="1"/>
</dbReference>
<dbReference type="PANTHER" id="PTHR12243:SF69">
    <property type="entry name" value="SI:CH73-59F11.3"/>
    <property type="match status" value="1"/>
</dbReference>
<protein>
    <recommendedName>
        <fullName evidence="7">Transcription factor Adf-1</fullName>
    </recommendedName>
</protein>
<dbReference type="PROSITE" id="PS51257">
    <property type="entry name" value="PROKAR_LIPOPROTEIN"/>
    <property type="match status" value="1"/>
</dbReference>
<dbReference type="RefSeq" id="XP_016659899.1">
    <property type="nucleotide sequence ID" value="XM_016804410.1"/>
</dbReference>
<feature type="region of interest" description="Disordered" evidence="2">
    <location>
        <begin position="196"/>
        <end position="220"/>
    </location>
</feature>
<dbReference type="InterPro" id="IPR004210">
    <property type="entry name" value="BESS_motif"/>
</dbReference>
<dbReference type="InterPro" id="IPR006578">
    <property type="entry name" value="MADF-dom"/>
</dbReference>
<evidence type="ECO:0000313" key="6">
    <source>
        <dbReference type="Proteomes" id="UP000007819"/>
    </source>
</evidence>
<feature type="region of interest" description="Disordered" evidence="2">
    <location>
        <begin position="130"/>
        <end position="154"/>
    </location>
</feature>
<dbReference type="GO" id="GO:0006357">
    <property type="term" value="P:regulation of transcription by RNA polymerase II"/>
    <property type="evidence" value="ECO:0007669"/>
    <property type="project" value="TreeGrafter"/>
</dbReference>
<dbReference type="PROSITE" id="PS51029">
    <property type="entry name" value="MADF"/>
    <property type="match status" value="1"/>
</dbReference>
<dbReference type="OrthoDB" id="6629629at2759"/>
<evidence type="ECO:0000256" key="2">
    <source>
        <dbReference type="SAM" id="MobiDB-lite"/>
    </source>
</evidence>
<dbReference type="Pfam" id="PF02944">
    <property type="entry name" value="BESS"/>
    <property type="match status" value="1"/>
</dbReference>
<dbReference type="PROSITE" id="PS51031">
    <property type="entry name" value="BESS"/>
    <property type="match status" value="1"/>
</dbReference>
<keyword evidence="1" id="KW-0539">Nucleus</keyword>
<evidence type="ECO:0000259" key="3">
    <source>
        <dbReference type="PROSITE" id="PS51029"/>
    </source>
</evidence>
<feature type="domain" description="BESS" evidence="4">
    <location>
        <begin position="252"/>
        <end position="291"/>
    </location>
</feature>
<reference evidence="6" key="1">
    <citation type="submission" date="2010-06" db="EMBL/GenBank/DDBJ databases">
        <authorList>
            <person name="Jiang H."/>
            <person name="Abraham K."/>
            <person name="Ali S."/>
            <person name="Alsbrooks S.L."/>
            <person name="Anim B.N."/>
            <person name="Anosike U.S."/>
            <person name="Attaway T."/>
            <person name="Bandaranaike D.P."/>
            <person name="Battles P.K."/>
            <person name="Bell S.N."/>
            <person name="Bell A.V."/>
            <person name="Beltran B."/>
            <person name="Bickham C."/>
            <person name="Bustamante Y."/>
            <person name="Caleb T."/>
            <person name="Canada A."/>
            <person name="Cardenas V."/>
            <person name="Carter K."/>
            <person name="Chacko J."/>
            <person name="Chandrabose M.N."/>
            <person name="Chavez D."/>
            <person name="Chavez A."/>
            <person name="Chen L."/>
            <person name="Chu H.-S."/>
            <person name="Claassen K.J."/>
            <person name="Cockrell R."/>
            <person name="Collins M."/>
            <person name="Cooper J.A."/>
            <person name="Cree A."/>
            <person name="Curry S.M."/>
            <person name="Da Y."/>
            <person name="Dao M.D."/>
            <person name="Das B."/>
            <person name="Davila M.-L."/>
            <person name="Davy-Carroll L."/>
            <person name="Denson S."/>
            <person name="Dinh H."/>
            <person name="Ebong V.E."/>
            <person name="Edwards J.R."/>
            <person name="Egan A."/>
            <person name="El-Daye J."/>
            <person name="Escobedo L."/>
            <person name="Fernandez S."/>
            <person name="Fernando P.R."/>
            <person name="Flagg N."/>
            <person name="Forbes L.D."/>
            <person name="Fowler R.G."/>
            <person name="Fu Q."/>
            <person name="Gabisi R.A."/>
            <person name="Ganer J."/>
            <person name="Garbino Pronczuk A."/>
            <person name="Garcia R.M."/>
            <person name="Garner T."/>
            <person name="Garrett T.E."/>
            <person name="Gonzalez D.A."/>
            <person name="Hamid H."/>
            <person name="Hawkins E.S."/>
            <person name="Hirani K."/>
            <person name="Hogues M.E."/>
            <person name="Hollins B."/>
            <person name="Hsiao C.-H."/>
            <person name="Jabil R."/>
            <person name="James M.L."/>
            <person name="Jhangiani S.N."/>
            <person name="Johnson B."/>
            <person name="Johnson Q."/>
            <person name="Joshi V."/>
            <person name="Kalu J.B."/>
            <person name="Kam C."/>
            <person name="Kashfia A."/>
            <person name="Keebler J."/>
            <person name="Kisamo H."/>
            <person name="Kovar C.L."/>
            <person name="Lago L.A."/>
            <person name="Lai C.-Y."/>
            <person name="Laidlaw J."/>
            <person name="Lara F."/>
            <person name="Le T.-K."/>
            <person name="Lee S.L."/>
            <person name="Legall F.H."/>
            <person name="Lemon S.J."/>
            <person name="Lewis L.R."/>
            <person name="Li B."/>
            <person name="Liu Y."/>
            <person name="Liu Y.-S."/>
            <person name="Lopez J."/>
            <person name="Lozado R.J."/>
            <person name="Lu J."/>
            <person name="Madu R.C."/>
            <person name="Maheshwari M."/>
            <person name="Maheshwari R."/>
            <person name="Malloy K."/>
            <person name="Martinez E."/>
            <person name="Mathew T."/>
            <person name="Mercado I.C."/>
            <person name="Mercado C."/>
            <person name="Meyer B."/>
            <person name="Montgomery K."/>
            <person name="Morgan M.B."/>
            <person name="Munidasa M."/>
            <person name="Nazareth L.V."/>
            <person name="Nelson J."/>
            <person name="Ng B.M."/>
            <person name="Nguyen N.B."/>
            <person name="Nguyen P.Q."/>
            <person name="Nguyen T."/>
            <person name="Obregon M."/>
            <person name="Okwuonu G.O."/>
            <person name="Onwere C.G."/>
            <person name="Orozco G."/>
            <person name="Parra A."/>
            <person name="Patel S."/>
            <person name="Patil S."/>
            <person name="Perez A."/>
            <person name="Perez Y."/>
            <person name="Pham C."/>
            <person name="Primus E.L."/>
            <person name="Pu L.-L."/>
            <person name="Puazo M."/>
            <person name="Qin X."/>
            <person name="Quiroz J.B."/>
            <person name="Reese J."/>
            <person name="Richards S."/>
            <person name="Rives C.M."/>
            <person name="Robberts R."/>
            <person name="Ruiz S.J."/>
            <person name="Ruiz M.J."/>
            <person name="Santibanez J."/>
            <person name="Schneider B.W."/>
            <person name="Sisson I."/>
            <person name="Smith M."/>
            <person name="Sodergren E."/>
            <person name="Song X.-Z."/>
            <person name="Song B.B."/>
            <person name="Summersgill H."/>
            <person name="Thelus R."/>
            <person name="Thornton R.D."/>
            <person name="Trejos Z.Y."/>
            <person name="Usmani K."/>
            <person name="Vattathil S."/>
            <person name="Villasana D."/>
            <person name="Walker D.L."/>
            <person name="Wang S."/>
            <person name="Wang K."/>
            <person name="White C.S."/>
            <person name="Williams A.C."/>
            <person name="Williamson J."/>
            <person name="Wilson K."/>
            <person name="Woghiren I.O."/>
            <person name="Woodworth J.R."/>
            <person name="Worley K.C."/>
            <person name="Wright R.A."/>
            <person name="Wu W."/>
            <person name="Young L."/>
            <person name="Zhang L."/>
            <person name="Zhang J."/>
            <person name="Zhu Y."/>
            <person name="Muzny D.M."/>
            <person name="Weinstock G."/>
            <person name="Gibbs R.A."/>
        </authorList>
    </citation>
    <scope>NUCLEOTIDE SEQUENCE [LARGE SCALE GENOMIC DNA]</scope>
    <source>
        <strain evidence="6">LSR1</strain>
    </source>
</reference>
<feature type="domain" description="MADF" evidence="3">
    <location>
        <begin position="34"/>
        <end position="128"/>
    </location>
</feature>
<dbReference type="PANTHER" id="PTHR12243">
    <property type="entry name" value="MADF DOMAIN TRANSCRIPTION FACTOR"/>
    <property type="match status" value="1"/>
</dbReference>
<organism evidence="5 6">
    <name type="scientific">Acyrthosiphon pisum</name>
    <name type="common">Pea aphid</name>
    <dbReference type="NCBI Taxonomy" id="7029"/>
    <lineage>
        <taxon>Eukaryota</taxon>
        <taxon>Metazoa</taxon>
        <taxon>Ecdysozoa</taxon>
        <taxon>Arthropoda</taxon>
        <taxon>Hexapoda</taxon>
        <taxon>Insecta</taxon>
        <taxon>Pterygota</taxon>
        <taxon>Neoptera</taxon>
        <taxon>Paraneoptera</taxon>
        <taxon>Hemiptera</taxon>
        <taxon>Sternorrhyncha</taxon>
        <taxon>Aphidomorpha</taxon>
        <taxon>Aphidoidea</taxon>
        <taxon>Aphididae</taxon>
        <taxon>Macrosiphini</taxon>
        <taxon>Acyrthosiphon</taxon>
    </lineage>
</organism>
<reference evidence="5" key="2">
    <citation type="submission" date="2022-06" db="UniProtKB">
        <authorList>
            <consortium name="EnsemblMetazoa"/>
        </authorList>
    </citation>
    <scope>IDENTIFICATION</scope>
</reference>
<name>A0A8R2D3M5_ACYPI</name>
<feature type="compositionally biased region" description="Acidic residues" evidence="2">
    <location>
        <begin position="136"/>
        <end position="149"/>
    </location>
</feature>
<keyword evidence="6" id="KW-1185">Reference proteome</keyword>
<dbReference type="GO" id="GO:0005667">
    <property type="term" value="C:transcription regulator complex"/>
    <property type="evidence" value="ECO:0007669"/>
    <property type="project" value="TreeGrafter"/>
</dbReference>
<feature type="compositionally biased region" description="Polar residues" evidence="2">
    <location>
        <begin position="196"/>
        <end position="211"/>
    </location>
</feature>
<dbReference type="AlphaFoldDB" id="A0A8R2D3M5"/>
<dbReference type="SMART" id="SM00595">
    <property type="entry name" value="MADF"/>
    <property type="match status" value="1"/>
</dbReference>
<dbReference type="KEGG" id="api:107883761"/>
<evidence type="ECO:0008006" key="7">
    <source>
        <dbReference type="Google" id="ProtNLM"/>
    </source>
</evidence>
<dbReference type="GO" id="GO:0005634">
    <property type="term" value="C:nucleus"/>
    <property type="evidence" value="ECO:0007669"/>
    <property type="project" value="UniProtKB-SubCell"/>
</dbReference>
<dbReference type="GeneID" id="107883761"/>
<dbReference type="Proteomes" id="UP000007819">
    <property type="component" value="Chromosome A2"/>
</dbReference>
<comment type="subcellular location">
    <subcellularLocation>
        <location evidence="1">Nucleus</location>
    </subcellularLocation>
</comment>
<evidence type="ECO:0000259" key="4">
    <source>
        <dbReference type="PROSITE" id="PS51031"/>
    </source>
</evidence>
<evidence type="ECO:0000313" key="5">
    <source>
        <dbReference type="EnsemblMetazoa" id="XP_016659899.1"/>
    </source>
</evidence>
<dbReference type="GO" id="GO:0003677">
    <property type="term" value="F:DNA binding"/>
    <property type="evidence" value="ECO:0007669"/>
    <property type="project" value="InterPro"/>
</dbReference>
<evidence type="ECO:0000256" key="1">
    <source>
        <dbReference type="PROSITE-ProRule" id="PRU00371"/>
    </source>
</evidence>
<dbReference type="InterPro" id="IPR039353">
    <property type="entry name" value="TF_Adf1"/>
</dbReference>
<accession>A0A8R2D3M5</accession>
<sequence>MRPIFRMRLVVRIEKQNSLFLVVASCDSFVSMELLISEVQKRKVLWNKWDKKYKDRVVSDKAWDEVAKITKMTKEDVKKKWRGLRDTFLREKKKVRKSRSGDSQEGAEVYLGKWSHYKLMMFLKDTTNPRISDGNISDEEDTLQECPDTDGDHDNDIDHIDNDDKNTMNIFNVSETETETRQRIECIPTFESCSTPSISMSTTNLSSNSDHTQTRKKKKNEDKYLEDLLNIESQKVAFLKQSYNNNVTTSEIDENMSFFQSLIPYFKKLDPIQKLRVRNKFQNILIEELSPIREQALNVSNIPPYIAESTPDPQLSVSSYNAQQYTSQEPGYHYIHSSNVQ</sequence>
<dbReference type="EnsemblMetazoa" id="XM_016804410.2">
    <property type="protein sequence ID" value="XP_016659899.1"/>
    <property type="gene ID" value="LOC107883761"/>
</dbReference>
<proteinExistence type="predicted"/>